<keyword evidence="7" id="KW-0186">Copper</keyword>
<feature type="signal peptide" evidence="10">
    <location>
        <begin position="1"/>
        <end position="26"/>
    </location>
</feature>
<keyword evidence="6 9" id="KW-1133">Transmembrane helix</keyword>
<dbReference type="InterPro" id="IPR032694">
    <property type="entry name" value="CopC/D"/>
</dbReference>
<evidence type="ECO:0000313" key="13">
    <source>
        <dbReference type="EMBL" id="UFZ06025.1"/>
    </source>
</evidence>
<dbReference type="PANTHER" id="PTHR34820:SF4">
    <property type="entry name" value="INNER MEMBRANE PROTEIN YEBZ"/>
    <property type="match status" value="1"/>
</dbReference>
<proteinExistence type="predicted"/>
<accession>A0ABY3REZ1</accession>
<comment type="subcellular location">
    <subcellularLocation>
        <location evidence="1">Cell membrane</location>
        <topology evidence="1">Multi-pass membrane protein</topology>
    </subcellularLocation>
</comment>
<dbReference type="InterPro" id="IPR014756">
    <property type="entry name" value="Ig_E-set"/>
</dbReference>
<evidence type="ECO:0000313" key="14">
    <source>
        <dbReference type="Proteomes" id="UP001431010"/>
    </source>
</evidence>
<dbReference type="RefSeq" id="WP_231324723.1">
    <property type="nucleotide sequence ID" value="NZ_CP088156.1"/>
</dbReference>
<evidence type="ECO:0000256" key="4">
    <source>
        <dbReference type="ARBA" id="ARBA00022723"/>
    </source>
</evidence>
<feature type="transmembrane region" description="Helical" evidence="9">
    <location>
        <begin position="308"/>
        <end position="329"/>
    </location>
</feature>
<sequence length="522" mass="54072">MRRSLSALFFALALVVAFTASAVAHAVLLSAEPADGSVLAAVPPAVTLRFNEAVGIGALTLVDALGRKRDDVRVDAAEATVVMRLPSDLPRGSQLVSYRVISADGHPVAGAVTFAVGAPSRTAASVTRDRWRDGLIWLARLGVYVGLFFGVGGAFFLTWVGPVPSAHGIVFSALGVGLAAAGPSIGLQGLDLQDLPLASLATPEPWIAGAATTLMRTVLVSVAAMLAAVGAMRAGGAWRIMLAALALAGVGVALVLSGHAATAPPVVLSRAALVVHGTAVAFWLGALGPLAALVCTSDENAASALNRFSAVAVPVVGLLALSGTGLAILELSSFRALVETSYGLVLSAKLALVILLLCLAALNRYRFVAAFAADPQSRALGRSILLECMLGAVILGVVAGWRFTPPPRSLVPDTPLGVHIHGDRAMFQVLVSPGRVGPDSFLLQLMNADGTRLQAKEATLTLEMREGGIGPLERKAVLGADGDWHVGDVPMLLPGRWHLRIDALVSDFDQISLEDEFDLRPR</sequence>
<feature type="transmembrane region" description="Helical" evidence="9">
    <location>
        <begin position="240"/>
        <end position="261"/>
    </location>
</feature>
<evidence type="ECO:0000256" key="7">
    <source>
        <dbReference type="ARBA" id="ARBA00023008"/>
    </source>
</evidence>
<keyword evidence="5 10" id="KW-0732">Signal</keyword>
<keyword evidence="8 9" id="KW-0472">Membrane</keyword>
<evidence type="ECO:0000256" key="3">
    <source>
        <dbReference type="ARBA" id="ARBA00022692"/>
    </source>
</evidence>
<feature type="domain" description="CopC" evidence="11">
    <location>
        <begin position="25"/>
        <end position="116"/>
    </location>
</feature>
<feature type="transmembrane region" description="Helical" evidence="9">
    <location>
        <begin position="206"/>
        <end position="228"/>
    </location>
</feature>
<evidence type="ECO:0000259" key="11">
    <source>
        <dbReference type="Pfam" id="PF04234"/>
    </source>
</evidence>
<evidence type="ECO:0000256" key="6">
    <source>
        <dbReference type="ARBA" id="ARBA00022989"/>
    </source>
</evidence>
<keyword evidence="3 9" id="KW-0812">Transmembrane</keyword>
<evidence type="ECO:0000256" key="10">
    <source>
        <dbReference type="SAM" id="SignalP"/>
    </source>
</evidence>
<feature type="transmembrane region" description="Helical" evidence="9">
    <location>
        <begin position="341"/>
        <end position="363"/>
    </location>
</feature>
<reference evidence="13" key="1">
    <citation type="journal article" date="2024" name="Antonie Van Leeuwenhoek">
        <title>Bradyrhizobium ontarionense sp. nov., a novel bacterial symbiont isolated from Aeschynomene indica (Indian jointvetch), harbours photosynthesis, nitrogen fixation and nitrous oxide (N2O) reductase genes.</title>
        <authorList>
            <person name="Bromfield E.S.P."/>
            <person name="Cloutier S."/>
        </authorList>
    </citation>
    <scope>NUCLEOTIDE SEQUENCE</scope>
    <source>
        <strain evidence="13">A19</strain>
    </source>
</reference>
<organism evidence="13 14">
    <name type="scientific">Bradyrhizobium ontarionense</name>
    <dbReference type="NCBI Taxonomy" id="2898149"/>
    <lineage>
        <taxon>Bacteria</taxon>
        <taxon>Pseudomonadati</taxon>
        <taxon>Pseudomonadota</taxon>
        <taxon>Alphaproteobacteria</taxon>
        <taxon>Hyphomicrobiales</taxon>
        <taxon>Nitrobacteraceae</taxon>
        <taxon>Bradyrhizobium</taxon>
    </lineage>
</organism>
<feature type="domain" description="Copper resistance protein D" evidence="12">
    <location>
        <begin position="303"/>
        <end position="401"/>
    </location>
</feature>
<evidence type="ECO:0000259" key="12">
    <source>
        <dbReference type="Pfam" id="PF05425"/>
    </source>
</evidence>
<protein>
    <submittedName>
        <fullName evidence="13">CopD family protein</fullName>
    </submittedName>
</protein>
<dbReference type="InterPro" id="IPR014755">
    <property type="entry name" value="Cu-Rt/internalin_Ig-like"/>
</dbReference>
<evidence type="ECO:0000256" key="9">
    <source>
        <dbReference type="SAM" id="Phobius"/>
    </source>
</evidence>
<dbReference type="InterPro" id="IPR008457">
    <property type="entry name" value="Cu-R_CopD_dom"/>
</dbReference>
<keyword evidence="2" id="KW-1003">Cell membrane</keyword>
<dbReference type="Pfam" id="PF05425">
    <property type="entry name" value="CopD"/>
    <property type="match status" value="1"/>
</dbReference>
<dbReference type="SUPFAM" id="SSF81296">
    <property type="entry name" value="E set domains"/>
    <property type="match status" value="1"/>
</dbReference>
<evidence type="ECO:0000256" key="8">
    <source>
        <dbReference type="ARBA" id="ARBA00023136"/>
    </source>
</evidence>
<feature type="transmembrane region" description="Helical" evidence="9">
    <location>
        <begin position="135"/>
        <end position="157"/>
    </location>
</feature>
<dbReference type="InterPro" id="IPR007348">
    <property type="entry name" value="CopC_dom"/>
</dbReference>
<feature type="transmembrane region" description="Helical" evidence="9">
    <location>
        <begin position="384"/>
        <end position="403"/>
    </location>
</feature>
<evidence type="ECO:0000256" key="5">
    <source>
        <dbReference type="ARBA" id="ARBA00022729"/>
    </source>
</evidence>
<dbReference type="Pfam" id="PF04234">
    <property type="entry name" value="CopC"/>
    <property type="match status" value="1"/>
</dbReference>
<evidence type="ECO:0000256" key="1">
    <source>
        <dbReference type="ARBA" id="ARBA00004651"/>
    </source>
</evidence>
<dbReference type="Proteomes" id="UP001431010">
    <property type="component" value="Chromosome"/>
</dbReference>
<keyword evidence="14" id="KW-1185">Reference proteome</keyword>
<dbReference type="EMBL" id="CP088156">
    <property type="protein sequence ID" value="UFZ06025.1"/>
    <property type="molecule type" value="Genomic_DNA"/>
</dbReference>
<keyword evidence="4" id="KW-0479">Metal-binding</keyword>
<dbReference type="PANTHER" id="PTHR34820">
    <property type="entry name" value="INNER MEMBRANE PROTEIN YEBZ"/>
    <property type="match status" value="1"/>
</dbReference>
<feature type="transmembrane region" description="Helical" evidence="9">
    <location>
        <begin position="273"/>
        <end position="296"/>
    </location>
</feature>
<name>A0ABY3REZ1_9BRAD</name>
<dbReference type="Gene3D" id="2.60.40.1220">
    <property type="match status" value="1"/>
</dbReference>
<gene>
    <name evidence="13" type="ORF">LQG66_06870</name>
</gene>
<feature type="transmembrane region" description="Helical" evidence="9">
    <location>
        <begin position="169"/>
        <end position="186"/>
    </location>
</feature>
<feature type="chain" id="PRO_5045778496" evidence="10">
    <location>
        <begin position="27"/>
        <end position="522"/>
    </location>
</feature>
<evidence type="ECO:0000256" key="2">
    <source>
        <dbReference type="ARBA" id="ARBA00022475"/>
    </source>
</evidence>